<evidence type="ECO:0000313" key="2">
    <source>
        <dbReference type="EMBL" id="PWN22051.1"/>
    </source>
</evidence>
<feature type="compositionally biased region" description="Low complexity" evidence="1">
    <location>
        <begin position="30"/>
        <end position="53"/>
    </location>
</feature>
<proteinExistence type="predicted"/>
<reference evidence="2 3" key="1">
    <citation type="journal article" date="2018" name="Mol. Biol. Evol.">
        <title>Broad Genomic Sampling Reveals a Smut Pathogenic Ancestry of the Fungal Clade Ustilaginomycotina.</title>
        <authorList>
            <person name="Kijpornyongpan T."/>
            <person name="Mondo S.J."/>
            <person name="Barry K."/>
            <person name="Sandor L."/>
            <person name="Lee J."/>
            <person name="Lipzen A."/>
            <person name="Pangilinan J."/>
            <person name="LaButti K."/>
            <person name="Hainaut M."/>
            <person name="Henrissat B."/>
            <person name="Grigoriev I.V."/>
            <person name="Spatafora J.W."/>
            <person name="Aime M.C."/>
        </authorList>
    </citation>
    <scope>NUCLEOTIDE SEQUENCE [LARGE SCALE GENOMIC DNA]</scope>
    <source>
        <strain evidence="2 3">MCA 4718</strain>
    </source>
</reference>
<dbReference type="Pfam" id="PF08700">
    <property type="entry name" value="VPS51_Exo84_N"/>
    <property type="match status" value="1"/>
</dbReference>
<dbReference type="AlphaFoldDB" id="A0A316UC66"/>
<dbReference type="EMBL" id="KZ819324">
    <property type="protein sequence ID" value="PWN22051.1"/>
    <property type="molecule type" value="Genomic_DNA"/>
</dbReference>
<dbReference type="RefSeq" id="XP_025349211.1">
    <property type="nucleotide sequence ID" value="XM_025494197.1"/>
</dbReference>
<keyword evidence="3" id="KW-1185">Reference proteome</keyword>
<dbReference type="Proteomes" id="UP000245942">
    <property type="component" value="Unassembled WGS sequence"/>
</dbReference>
<dbReference type="STRING" id="1684307.A0A316UC66"/>
<evidence type="ECO:0000313" key="3">
    <source>
        <dbReference type="Proteomes" id="UP000245942"/>
    </source>
</evidence>
<protein>
    <submittedName>
        <fullName evidence="2">Uncharacterized protein</fullName>
    </submittedName>
</protein>
<dbReference type="GeneID" id="37015931"/>
<organism evidence="2 3">
    <name type="scientific">Pseudomicrostroma glucosiphilum</name>
    <dbReference type="NCBI Taxonomy" id="1684307"/>
    <lineage>
        <taxon>Eukaryota</taxon>
        <taxon>Fungi</taxon>
        <taxon>Dikarya</taxon>
        <taxon>Basidiomycota</taxon>
        <taxon>Ustilaginomycotina</taxon>
        <taxon>Exobasidiomycetes</taxon>
        <taxon>Microstromatales</taxon>
        <taxon>Microstromatales incertae sedis</taxon>
        <taxon>Pseudomicrostroma</taxon>
    </lineage>
</organism>
<accession>A0A316UC66</accession>
<name>A0A316UC66_9BASI</name>
<feature type="region of interest" description="Disordered" evidence="1">
    <location>
        <begin position="1"/>
        <end position="54"/>
    </location>
</feature>
<sequence>MASSPSASRRQRHRASTSQGSSVQGRHARSSVVLSTSSFSSNNNNHNGLSASTFPISSSSMQQVSNPLLQPDVTPSSLLTQYTPQQLTAHLDALREDLKGYEVEMKRLINSRYGDILSVGGTISAMKGSSIHLHEKLLQVGQGLKTPSEKSDGQLDAGKAISTSADEEEERVRNLAALLTIQQEAPEEIWTTLDAVSTSLNQLPSSPSSLESLATLLKCARSLSSAISLYDATRLAGWEIDGMEEHERIQKLFPHPLETRSTTLSAIKGEMRLALEQIVEVATVGYAKHDGTPAAQEALFRTTSLALLGLVRLNILQPSAVGEWYLAKRRARLEETIKSTYQSSHESTGEGQRALVRVMKELAETIAVHSRLLGPQQGSSMTLLPSLLRRMMSSDVAEDESSSSTSQTADHAALLPPSPLASLSALSSSSHALATLDANSSLRDWTPFFELGDSAQSSKSQNGQLSAWVDSILADDLKADGGTWAVQLVLEQPALGTLTAISKARRRLGRQITAHQPSDGERDRLTRAVHDHLEELLYGRAVSLATEEVARWRSGVVRELKLLTEAQRSKNGDRALYENLFFLPPSSSDPTPSRLGSKFSLIRPTAALAPFSSALQEQWDEYQELKETYFDYCFQDEEAETAQEAQERAVWGRVEREGWTRLFGEVEEVVANFTRASHPRSQDATEAESGQAVAVRLFSQALLQLGRLPLSELSSPFETTEEDRKQYTSLVHRLHLSRDALLNASWKLHVVAHAGGLLLRSEEDSAPGREDTMLRASARLLRALYYLDVEAGKILLPSLSFTSQIAGADQPPSTSPAVGSKPDLLSSLLVWLKSQLEADDSLRSRLERRDVEILCALLSSAMTDEGSASGTASGIREALLAADSVRSLLGQDGASVPPPQQDSSGQAELLESLSPYALLFGRMRGVALPALTAGKQQEQQVFTSAPSPPPPLFEIAPVKARIRGVEVR</sequence>
<gene>
    <name evidence="2" type="ORF">BCV69DRAFT_298244</name>
</gene>
<evidence type="ECO:0000256" key="1">
    <source>
        <dbReference type="SAM" id="MobiDB-lite"/>
    </source>
</evidence>